<evidence type="ECO:0000256" key="1">
    <source>
        <dbReference type="SAM" id="Phobius"/>
    </source>
</evidence>
<keyword evidence="1" id="KW-0472">Membrane</keyword>
<keyword evidence="3" id="KW-1185">Reference proteome</keyword>
<sequence>MECRHKEKNPGVMLQLSFTTIGLQISQNKQAMKISSGHERTLVIEIFMPRIDLLFYPTGYLVVLISSLTFGLNARLSIRLSVCAFAQGVL</sequence>
<dbReference type="EMBL" id="JYDL01000013">
    <property type="protein sequence ID" value="KRX25239.1"/>
    <property type="molecule type" value="Genomic_DNA"/>
</dbReference>
<comment type="caution">
    <text evidence="2">The sequence shown here is derived from an EMBL/GenBank/DDBJ whole genome shotgun (WGS) entry which is preliminary data.</text>
</comment>
<keyword evidence="1" id="KW-1133">Transmembrane helix</keyword>
<organism evidence="2 3">
    <name type="scientific">Trichinella nelsoni</name>
    <dbReference type="NCBI Taxonomy" id="6336"/>
    <lineage>
        <taxon>Eukaryota</taxon>
        <taxon>Metazoa</taxon>
        <taxon>Ecdysozoa</taxon>
        <taxon>Nematoda</taxon>
        <taxon>Enoplea</taxon>
        <taxon>Dorylaimia</taxon>
        <taxon>Trichinellida</taxon>
        <taxon>Trichinellidae</taxon>
        <taxon>Trichinella</taxon>
    </lineage>
</organism>
<proteinExistence type="predicted"/>
<gene>
    <name evidence="2" type="ORF">T07_6360</name>
</gene>
<feature type="transmembrane region" description="Helical" evidence="1">
    <location>
        <begin position="53"/>
        <end position="72"/>
    </location>
</feature>
<name>A0A0V0SEZ0_9BILA</name>
<reference evidence="2 3" key="1">
    <citation type="submission" date="2015-01" db="EMBL/GenBank/DDBJ databases">
        <title>Evolution of Trichinella species and genotypes.</title>
        <authorList>
            <person name="Korhonen P.K."/>
            <person name="Edoardo P."/>
            <person name="Giuseppe L.R."/>
            <person name="Gasser R.B."/>
        </authorList>
    </citation>
    <scope>NUCLEOTIDE SEQUENCE [LARGE SCALE GENOMIC DNA]</scope>
    <source>
        <strain evidence="2">ISS37</strain>
    </source>
</reference>
<accession>A0A0V0SEZ0</accession>
<protein>
    <submittedName>
        <fullName evidence="2">Uncharacterized protein</fullName>
    </submittedName>
</protein>
<keyword evidence="1" id="KW-0812">Transmembrane</keyword>
<dbReference type="Proteomes" id="UP000054630">
    <property type="component" value="Unassembled WGS sequence"/>
</dbReference>
<evidence type="ECO:0000313" key="2">
    <source>
        <dbReference type="EMBL" id="KRX25239.1"/>
    </source>
</evidence>
<evidence type="ECO:0000313" key="3">
    <source>
        <dbReference type="Proteomes" id="UP000054630"/>
    </source>
</evidence>
<dbReference type="AlphaFoldDB" id="A0A0V0SEZ0"/>